<dbReference type="GO" id="GO:0016705">
    <property type="term" value="F:oxidoreductase activity, acting on paired donors, with incorporation or reduction of molecular oxygen"/>
    <property type="evidence" value="ECO:0007669"/>
    <property type="project" value="InterPro"/>
</dbReference>
<gene>
    <name evidence="2" type="ORF">CC117_20570</name>
</gene>
<sequence length="333" mass="36528">MAQSAVFFGLRFDFRNPSFAGTTMADRYAAGLDMVEWADRLGCLNVTISEHHASADGYLPSPVPMLAAMAARTSNVRLLVAALLAPFHDPLRLAEDMVVLDHLSRGRIDILLGGGYVREEFAMFDVPMKERPKRVTHAVTTLKAAFTGEPFEYLGRTVQVTPAPFRSGGPAVLLGGNSEPAARRAARIADGFLPAMPAVWEFYRDEVLRLGRPDPGSSPVGENRVVALAKDPEEGWERMGPYFLHETNAYGVWQAQDDLVSPYRSVSSLEELRAAGQYAVLTPEQLVEELRAAPFPFVNLHPLCGGIPPELAWSSLHLFEHEVLPVFAPSTTD</sequence>
<feature type="domain" description="Luciferase-like" evidence="1">
    <location>
        <begin position="21"/>
        <end position="292"/>
    </location>
</feature>
<dbReference type="Gene3D" id="3.20.20.30">
    <property type="entry name" value="Luciferase-like domain"/>
    <property type="match status" value="1"/>
</dbReference>
<dbReference type="Proteomes" id="UP000179627">
    <property type="component" value="Unassembled WGS sequence"/>
</dbReference>
<name>A0A1S1QNS9_9ACTN</name>
<dbReference type="GO" id="GO:0005829">
    <property type="term" value="C:cytosol"/>
    <property type="evidence" value="ECO:0007669"/>
    <property type="project" value="TreeGrafter"/>
</dbReference>
<evidence type="ECO:0000259" key="1">
    <source>
        <dbReference type="Pfam" id="PF00296"/>
    </source>
</evidence>
<dbReference type="RefSeq" id="WP_071085944.1">
    <property type="nucleotide sequence ID" value="NZ_MBLM01000125.1"/>
</dbReference>
<dbReference type="InterPro" id="IPR050766">
    <property type="entry name" value="Bact_Lucif_Oxidored"/>
</dbReference>
<dbReference type="PANTHER" id="PTHR30137">
    <property type="entry name" value="LUCIFERASE-LIKE MONOOXYGENASE"/>
    <property type="match status" value="1"/>
</dbReference>
<proteinExistence type="predicted"/>
<comment type="caution">
    <text evidence="2">The sequence shown here is derived from an EMBL/GenBank/DDBJ whole genome shotgun (WGS) entry which is preliminary data.</text>
</comment>
<dbReference type="Pfam" id="PF00296">
    <property type="entry name" value="Bac_luciferase"/>
    <property type="match status" value="1"/>
</dbReference>
<organism evidence="2 3">
    <name type="scientific">Parafrankia colletiae</name>
    <dbReference type="NCBI Taxonomy" id="573497"/>
    <lineage>
        <taxon>Bacteria</taxon>
        <taxon>Bacillati</taxon>
        <taxon>Actinomycetota</taxon>
        <taxon>Actinomycetes</taxon>
        <taxon>Frankiales</taxon>
        <taxon>Frankiaceae</taxon>
        <taxon>Parafrankia</taxon>
    </lineage>
</organism>
<dbReference type="AlphaFoldDB" id="A0A1S1QNS9"/>
<dbReference type="SUPFAM" id="SSF51679">
    <property type="entry name" value="Bacterial luciferase-like"/>
    <property type="match status" value="1"/>
</dbReference>
<evidence type="ECO:0000313" key="2">
    <source>
        <dbReference type="EMBL" id="OHV34915.1"/>
    </source>
</evidence>
<evidence type="ECO:0000313" key="3">
    <source>
        <dbReference type="Proteomes" id="UP000179627"/>
    </source>
</evidence>
<protein>
    <submittedName>
        <fullName evidence="2">Luciferase</fullName>
    </submittedName>
</protein>
<accession>A0A1S1QNS9</accession>
<dbReference type="InterPro" id="IPR036661">
    <property type="entry name" value="Luciferase-like_sf"/>
</dbReference>
<reference evidence="3" key="1">
    <citation type="submission" date="2016-07" db="EMBL/GenBank/DDBJ databases">
        <title>Sequence Frankia sp. strain CcI1.17.</title>
        <authorList>
            <person name="Ghodhbane-Gtari F."/>
            <person name="Swanson E."/>
            <person name="Gueddou A."/>
            <person name="Morris K."/>
            <person name="Hezbri K."/>
            <person name="Ktari A."/>
            <person name="Nouioui I."/>
            <person name="Abebe-Akele F."/>
            <person name="Simpson S."/>
            <person name="Thomas K."/>
            <person name="Gtari M."/>
            <person name="Tisa L.S."/>
            <person name="Hurst S."/>
        </authorList>
    </citation>
    <scope>NUCLEOTIDE SEQUENCE [LARGE SCALE GENOMIC DNA]</scope>
    <source>
        <strain evidence="3">Cc1.17</strain>
    </source>
</reference>
<dbReference type="InterPro" id="IPR011251">
    <property type="entry name" value="Luciferase-like_dom"/>
</dbReference>
<keyword evidence="3" id="KW-1185">Reference proteome</keyword>
<dbReference type="PANTHER" id="PTHR30137:SF6">
    <property type="entry name" value="LUCIFERASE-LIKE MONOOXYGENASE"/>
    <property type="match status" value="1"/>
</dbReference>
<dbReference type="EMBL" id="MBLM01000125">
    <property type="protein sequence ID" value="OHV34915.1"/>
    <property type="molecule type" value="Genomic_DNA"/>
</dbReference>